<name>A0A7Z7PS07_9BACT</name>
<evidence type="ECO:0000256" key="7">
    <source>
        <dbReference type="ARBA" id="ARBA00049244"/>
    </source>
</evidence>
<keyword evidence="11" id="KW-1185">Reference proteome</keyword>
<evidence type="ECO:0000256" key="6">
    <source>
        <dbReference type="ARBA" id="ARBA00022932"/>
    </source>
</evidence>
<dbReference type="Proteomes" id="UP000250796">
    <property type="component" value="Chromosome MESINF"/>
</dbReference>
<dbReference type="CDD" id="cd00009">
    <property type="entry name" value="AAA"/>
    <property type="match status" value="1"/>
</dbReference>
<proteinExistence type="inferred from homology"/>
<dbReference type="KEGG" id="minf:MESINF_2552"/>
<dbReference type="Gene3D" id="3.40.50.300">
    <property type="entry name" value="P-loop containing nucleotide triphosphate hydrolases"/>
    <property type="match status" value="1"/>
</dbReference>
<dbReference type="PANTHER" id="PTHR11669">
    <property type="entry name" value="REPLICATION FACTOR C / DNA POLYMERASE III GAMMA-TAU SUBUNIT"/>
    <property type="match status" value="1"/>
</dbReference>
<reference evidence="10 11" key="1">
    <citation type="submission" date="2017-01" db="EMBL/GenBank/DDBJ databases">
        <authorList>
            <person name="Erauso G."/>
        </authorList>
    </citation>
    <scope>NUCLEOTIDE SEQUENCE [LARGE SCALE GENOMIC DNA]</scope>
    <source>
        <strain evidence="10">MESINF1</strain>
    </source>
</reference>
<evidence type="ECO:0000256" key="4">
    <source>
        <dbReference type="ARBA" id="ARBA00022833"/>
    </source>
</evidence>
<accession>A0A7Z7PS07</accession>
<comment type="catalytic activity">
    <reaction evidence="7 8">
        <text>DNA(n) + a 2'-deoxyribonucleoside 5'-triphosphate = DNA(n+1) + diphosphate</text>
        <dbReference type="Rhea" id="RHEA:22508"/>
        <dbReference type="Rhea" id="RHEA-COMP:17339"/>
        <dbReference type="Rhea" id="RHEA-COMP:17340"/>
        <dbReference type="ChEBI" id="CHEBI:33019"/>
        <dbReference type="ChEBI" id="CHEBI:61560"/>
        <dbReference type="ChEBI" id="CHEBI:173112"/>
        <dbReference type="EC" id="2.7.7.7"/>
    </reaction>
</comment>
<dbReference type="SUPFAM" id="SSF52540">
    <property type="entry name" value="P-loop containing nucleoside triphosphate hydrolases"/>
    <property type="match status" value="1"/>
</dbReference>
<dbReference type="GO" id="GO:0005524">
    <property type="term" value="F:ATP binding"/>
    <property type="evidence" value="ECO:0007669"/>
    <property type="project" value="UniProtKB-KW"/>
</dbReference>
<evidence type="ECO:0000256" key="1">
    <source>
        <dbReference type="ARBA" id="ARBA00006360"/>
    </source>
</evidence>
<evidence type="ECO:0000259" key="9">
    <source>
        <dbReference type="SMART" id="SM00382"/>
    </source>
</evidence>
<dbReference type="InterPro" id="IPR012763">
    <property type="entry name" value="DNA_pol_III_sug/sutau_N"/>
</dbReference>
<dbReference type="InterPro" id="IPR003593">
    <property type="entry name" value="AAA+_ATPase"/>
</dbReference>
<dbReference type="InterPro" id="IPR050238">
    <property type="entry name" value="DNA_Rep/Repair_Clamp_Loader"/>
</dbReference>
<dbReference type="GO" id="GO:0046872">
    <property type="term" value="F:metal ion binding"/>
    <property type="evidence" value="ECO:0007669"/>
    <property type="project" value="UniProtKB-KW"/>
</dbReference>
<feature type="domain" description="AAA+ ATPase" evidence="9">
    <location>
        <begin position="36"/>
        <end position="177"/>
    </location>
</feature>
<dbReference type="RefSeq" id="WP_169700221.1">
    <property type="nucleotide sequence ID" value="NZ_LS974202.1"/>
</dbReference>
<evidence type="ECO:0000256" key="8">
    <source>
        <dbReference type="RuleBase" id="RU364063"/>
    </source>
</evidence>
<keyword evidence="3 8" id="KW-0547">Nucleotide-binding</keyword>
<comment type="function">
    <text evidence="8">DNA polymerase III is a complex, multichain enzyme responsible for most of the replicative synthesis in bacteria. This DNA polymerase also exhibits 3' to 5' exonuclease activity.</text>
</comment>
<keyword evidence="8 10" id="KW-0808">Transferase</keyword>
<keyword evidence="5 8" id="KW-0067">ATP-binding</keyword>
<dbReference type="EC" id="2.7.7.7" evidence="8"/>
<comment type="subunit">
    <text evidence="8">DNA polymerase III contains a core (composed of alpha, epsilon and theta chains) that associates with a tau subunit. This core dimerizes to form the POLIII' complex. PolIII' associates with the gamma complex (composed of gamma, delta, delta', psi and chi chains) and with the beta chain to form the complete DNA polymerase III complex.</text>
</comment>
<keyword evidence="6 8" id="KW-0239">DNA-directed DNA polymerase</keyword>
<dbReference type="InterPro" id="IPR045085">
    <property type="entry name" value="HLD_clamp_pol_III_gamma_tau"/>
</dbReference>
<keyword evidence="8" id="KW-0235">DNA replication</keyword>
<evidence type="ECO:0000313" key="11">
    <source>
        <dbReference type="Proteomes" id="UP000250796"/>
    </source>
</evidence>
<dbReference type="InterPro" id="IPR027417">
    <property type="entry name" value="P-loop_NTPase"/>
</dbReference>
<dbReference type="GO" id="GO:0006261">
    <property type="term" value="P:DNA-templated DNA replication"/>
    <property type="evidence" value="ECO:0007669"/>
    <property type="project" value="TreeGrafter"/>
</dbReference>
<keyword evidence="8 10" id="KW-0548">Nucleotidyltransferase</keyword>
<dbReference type="SMART" id="SM00382">
    <property type="entry name" value="AAA"/>
    <property type="match status" value="1"/>
</dbReference>
<gene>
    <name evidence="8" type="primary">dnaX</name>
    <name evidence="10" type="ORF">MESINF_2552</name>
</gene>
<dbReference type="Pfam" id="PF13177">
    <property type="entry name" value="DNA_pol3_delta2"/>
    <property type="match status" value="1"/>
</dbReference>
<organism evidence="10 11">
    <name type="scientific">Mesotoga infera</name>
    <dbReference type="NCBI Taxonomy" id="1236046"/>
    <lineage>
        <taxon>Bacteria</taxon>
        <taxon>Thermotogati</taxon>
        <taxon>Thermotogota</taxon>
        <taxon>Thermotogae</taxon>
        <taxon>Kosmotogales</taxon>
        <taxon>Kosmotogaceae</taxon>
        <taxon>Mesotoga</taxon>
    </lineage>
</organism>
<dbReference type="CDD" id="cd18137">
    <property type="entry name" value="HLD_clamp_pol_III_gamma_tau"/>
    <property type="match status" value="1"/>
</dbReference>
<dbReference type="Pfam" id="PF22608">
    <property type="entry name" value="DNAX_ATPase_lid"/>
    <property type="match status" value="1"/>
</dbReference>
<dbReference type="GO" id="GO:0003887">
    <property type="term" value="F:DNA-directed DNA polymerase activity"/>
    <property type="evidence" value="ECO:0007669"/>
    <property type="project" value="UniProtKB-KW"/>
</dbReference>
<keyword evidence="4" id="KW-0862">Zinc</keyword>
<evidence type="ECO:0000256" key="5">
    <source>
        <dbReference type="ARBA" id="ARBA00022840"/>
    </source>
</evidence>
<dbReference type="GO" id="GO:0009360">
    <property type="term" value="C:DNA polymerase III complex"/>
    <property type="evidence" value="ECO:0007669"/>
    <property type="project" value="InterPro"/>
</dbReference>
<dbReference type="FunFam" id="3.40.50.300:FF:000014">
    <property type="entry name" value="DNA polymerase III subunit gamma/tau"/>
    <property type="match status" value="1"/>
</dbReference>
<keyword evidence="2" id="KW-0479">Metal-binding</keyword>
<dbReference type="AlphaFoldDB" id="A0A7Z7PS07"/>
<evidence type="ECO:0000256" key="3">
    <source>
        <dbReference type="ARBA" id="ARBA00022741"/>
    </source>
</evidence>
<dbReference type="PANTHER" id="PTHR11669:SF0">
    <property type="entry name" value="PROTEIN STICHEL-LIKE 2"/>
    <property type="match status" value="1"/>
</dbReference>
<protein>
    <recommendedName>
        <fullName evidence="8">DNA polymerase III subunit gamma/tau</fullName>
        <ecNumber evidence="8">2.7.7.7</ecNumber>
    </recommendedName>
</protein>
<evidence type="ECO:0000313" key="10">
    <source>
        <dbReference type="EMBL" id="SSC13992.1"/>
    </source>
</evidence>
<sequence length="493" mass="55156">MSEVLYRKYRPKNFSELVGQDQVKEVLIKSFEKSSISHAYIFSGSRGTGKTTTARIFAKMLNCLSESNEKPCGICQSCRAIDTSSHLDVVELDAASYRGIDEIRKIRDSAAYRPVMGRYKIYIIDEFHMLTREAFNALLKTLEEPPERVVFILATTNIEKVPETILSRCQVFTFKTLSEEEIVIYLERIATSESFSFSEDGLTRIARAARGGMRDAVNLMERVLAFTGSLDDQSVRLTLGILPNELITSFLEAFSGADPNRLLKVSKEVLDEGFSYESLLEQSIEFVKEEYVKDMRLGALQMISGLWEILKEMKYAEDKKAVFEVMTILKSSELAGINKTTGVVSKKGGLEGTAVAKNDVQTKVEVPPLSTGGDDISRGPVEKLLDHLYEKDFTLLWVLLGLSRITLSEDGGSLIVDSDEDFVSHLIEEKLDMINSISTEVVGKSVSLSRDKSPKAFEKLDKDQRAYVKNFMDVLGLNVNGAPGEFKIEIEED</sequence>
<evidence type="ECO:0000256" key="2">
    <source>
        <dbReference type="ARBA" id="ARBA00022723"/>
    </source>
</evidence>
<dbReference type="NCBIfam" id="TIGR02397">
    <property type="entry name" value="dnaX_nterm"/>
    <property type="match status" value="1"/>
</dbReference>
<dbReference type="EMBL" id="LS974202">
    <property type="protein sequence ID" value="SSC13992.1"/>
    <property type="molecule type" value="Genomic_DNA"/>
</dbReference>
<dbReference type="Gene3D" id="1.10.8.60">
    <property type="match status" value="1"/>
</dbReference>
<comment type="similarity">
    <text evidence="1 8">Belongs to the DnaX/STICHEL family.</text>
</comment>